<dbReference type="EMBL" id="JWZX01002176">
    <property type="protein sequence ID" value="KOO30702.1"/>
    <property type="molecule type" value="Genomic_DNA"/>
</dbReference>
<feature type="region of interest" description="Disordered" evidence="1">
    <location>
        <begin position="1"/>
        <end position="35"/>
    </location>
</feature>
<accession>A0A0M0JWK2</accession>
<protein>
    <submittedName>
        <fullName evidence="2">Uncharacterized protein</fullName>
    </submittedName>
</protein>
<name>A0A0M0JWK2_9EUKA</name>
<feature type="compositionally biased region" description="Basic and acidic residues" evidence="1">
    <location>
        <begin position="20"/>
        <end position="34"/>
    </location>
</feature>
<dbReference type="CDD" id="cd11605">
    <property type="entry name" value="RWD_DRWD_ELF-like"/>
    <property type="match status" value="1"/>
</dbReference>
<organism evidence="2 3">
    <name type="scientific">Chrysochromulina tobinii</name>
    <dbReference type="NCBI Taxonomy" id="1460289"/>
    <lineage>
        <taxon>Eukaryota</taxon>
        <taxon>Haptista</taxon>
        <taxon>Haptophyta</taxon>
        <taxon>Prymnesiophyceae</taxon>
        <taxon>Prymnesiales</taxon>
        <taxon>Chrysochromulinaceae</taxon>
        <taxon>Chrysochromulina</taxon>
    </lineage>
</organism>
<evidence type="ECO:0000256" key="1">
    <source>
        <dbReference type="SAM" id="MobiDB-lite"/>
    </source>
</evidence>
<feature type="compositionally biased region" description="Gly residues" evidence="1">
    <location>
        <begin position="1"/>
        <end position="10"/>
    </location>
</feature>
<gene>
    <name evidence="2" type="ORF">Ctob_010211</name>
</gene>
<keyword evidence="3" id="KW-1185">Reference proteome</keyword>
<evidence type="ECO:0000313" key="3">
    <source>
        <dbReference type="Proteomes" id="UP000037460"/>
    </source>
</evidence>
<dbReference type="AlphaFoldDB" id="A0A0M0JWK2"/>
<reference evidence="3" key="1">
    <citation type="journal article" date="2015" name="PLoS Genet.">
        <title>Genome Sequence and Transcriptome Analyses of Chrysochromulina tobin: Metabolic Tools for Enhanced Algal Fitness in the Prominent Order Prymnesiales (Haptophyceae).</title>
        <authorList>
            <person name="Hovde B.T."/>
            <person name="Deodato C.R."/>
            <person name="Hunsperger H.M."/>
            <person name="Ryken S.A."/>
            <person name="Yost W."/>
            <person name="Jha R.K."/>
            <person name="Patterson J."/>
            <person name="Monnat R.J. Jr."/>
            <person name="Barlow S.B."/>
            <person name="Starkenburg S.R."/>
            <person name="Cattolico R.A."/>
        </authorList>
    </citation>
    <scope>NUCLEOTIDE SEQUENCE</scope>
    <source>
        <strain evidence="3">CCMP291</strain>
    </source>
</reference>
<evidence type="ECO:0000313" key="2">
    <source>
        <dbReference type="EMBL" id="KOO30702.1"/>
    </source>
</evidence>
<dbReference type="Gene3D" id="3.10.110.10">
    <property type="entry name" value="Ubiquitin Conjugating Enzyme"/>
    <property type="match status" value="1"/>
</dbReference>
<sequence length="174" mass="18498">MKSMGGGGGSTSVSTRKYKPPTEEKPKRVEKAASHSEMAMAWEANGRDKNGKLIKYLTAYGERGQAADGEEDGEAAARPAVALVASILLRVRFPPEYPQAAPPEVSVEDSMVTTQAPLPQNKVLATLAILDEGGLVCGFLARAAECLPDPCVYEAATWLTESAFDFVGQAWIPA</sequence>
<proteinExistence type="predicted"/>
<dbReference type="InterPro" id="IPR016135">
    <property type="entry name" value="UBQ-conjugating_enzyme/RWD"/>
</dbReference>
<dbReference type="Proteomes" id="UP000037460">
    <property type="component" value="Unassembled WGS sequence"/>
</dbReference>
<comment type="caution">
    <text evidence="2">The sequence shown here is derived from an EMBL/GenBank/DDBJ whole genome shotgun (WGS) entry which is preliminary data.</text>
</comment>